<dbReference type="Pfam" id="PF00100">
    <property type="entry name" value="Zona_pellucida"/>
    <property type="match status" value="1"/>
</dbReference>
<reference evidence="14 15" key="1">
    <citation type="submission" date="2022-05" db="EMBL/GenBank/DDBJ databases">
        <authorList>
            <consortium name="Genoscope - CEA"/>
            <person name="William W."/>
        </authorList>
    </citation>
    <scope>NUCLEOTIDE SEQUENCE [LARGE SCALE GENOMIC DNA]</scope>
</reference>
<feature type="transmembrane region" description="Helical" evidence="12">
    <location>
        <begin position="964"/>
        <end position="984"/>
    </location>
</feature>
<dbReference type="Proteomes" id="UP001159428">
    <property type="component" value="Unassembled WGS sequence"/>
</dbReference>
<gene>
    <name evidence="14" type="ORF">PMEA_00027194</name>
</gene>
<dbReference type="CDD" id="cd06362">
    <property type="entry name" value="PBP1_mGluR"/>
    <property type="match status" value="1"/>
</dbReference>
<dbReference type="Gene3D" id="3.40.50.2300">
    <property type="match status" value="2"/>
</dbReference>
<evidence type="ECO:0000256" key="6">
    <source>
        <dbReference type="ARBA" id="ARBA00023136"/>
    </source>
</evidence>
<dbReference type="InterPro" id="IPR000337">
    <property type="entry name" value="GPCR_3"/>
</dbReference>
<evidence type="ECO:0000256" key="9">
    <source>
        <dbReference type="ARBA" id="ARBA00023180"/>
    </source>
</evidence>
<comment type="subcellular location">
    <subcellularLocation>
        <location evidence="1">Cell membrane</location>
        <topology evidence="1">Multi-pass membrane protein</topology>
    </subcellularLocation>
</comment>
<dbReference type="EMBL" id="CALNXJ010000053">
    <property type="protein sequence ID" value="CAH3153597.1"/>
    <property type="molecule type" value="Genomic_DNA"/>
</dbReference>
<dbReference type="SMART" id="SM00241">
    <property type="entry name" value="ZP"/>
    <property type="match status" value="1"/>
</dbReference>
<name>A0AAU9XNY1_9CNID</name>
<keyword evidence="10" id="KW-0807">Transducer</keyword>
<keyword evidence="15" id="KW-1185">Reference proteome</keyword>
<keyword evidence="8" id="KW-0675">Receptor</keyword>
<evidence type="ECO:0000256" key="3">
    <source>
        <dbReference type="ARBA" id="ARBA00022692"/>
    </source>
</evidence>
<evidence type="ECO:0000256" key="8">
    <source>
        <dbReference type="ARBA" id="ARBA00023170"/>
    </source>
</evidence>
<feature type="domain" description="ZP" evidence="13">
    <location>
        <begin position="659"/>
        <end position="910"/>
    </location>
</feature>
<keyword evidence="3 12" id="KW-0812">Transmembrane</keyword>
<evidence type="ECO:0000256" key="11">
    <source>
        <dbReference type="SAM" id="MobiDB-lite"/>
    </source>
</evidence>
<comment type="caution">
    <text evidence="14">The sequence shown here is derived from an EMBL/GenBank/DDBJ whole genome shotgun (WGS) entry which is preliminary data.</text>
</comment>
<dbReference type="InterPro" id="IPR055355">
    <property type="entry name" value="ZP-C"/>
</dbReference>
<dbReference type="Gene3D" id="2.60.40.4100">
    <property type="entry name" value="Zona pellucida, ZP-C domain"/>
    <property type="match status" value="1"/>
</dbReference>
<dbReference type="PRINTS" id="PR00248">
    <property type="entry name" value="GPCRMGR"/>
</dbReference>
<dbReference type="AlphaFoldDB" id="A0AAU9XNY1"/>
<protein>
    <recommendedName>
        <fullName evidence="13">ZP domain-containing protein</fullName>
    </recommendedName>
</protein>
<evidence type="ECO:0000256" key="12">
    <source>
        <dbReference type="SAM" id="Phobius"/>
    </source>
</evidence>
<dbReference type="GO" id="GO:0004930">
    <property type="term" value="F:G protein-coupled receptor activity"/>
    <property type="evidence" value="ECO:0007669"/>
    <property type="project" value="UniProtKB-KW"/>
</dbReference>
<keyword evidence="5" id="KW-0297">G-protein coupled receptor</keyword>
<dbReference type="FunFam" id="3.40.50.2300:FF:000145">
    <property type="entry name" value="Glutamate receptor, metabotropic"/>
    <property type="match status" value="1"/>
</dbReference>
<feature type="compositionally biased region" description="Low complexity" evidence="11">
    <location>
        <begin position="637"/>
        <end position="647"/>
    </location>
</feature>
<dbReference type="Pfam" id="PF23344">
    <property type="entry name" value="ZP-N"/>
    <property type="match status" value="1"/>
</dbReference>
<dbReference type="GO" id="GO:0005886">
    <property type="term" value="C:plasma membrane"/>
    <property type="evidence" value="ECO:0007669"/>
    <property type="project" value="UniProtKB-SubCell"/>
</dbReference>
<dbReference type="InterPro" id="IPR001828">
    <property type="entry name" value="ANF_lig-bd_rcpt"/>
</dbReference>
<dbReference type="InterPro" id="IPR038550">
    <property type="entry name" value="GPCR_3_9-Cys_sf"/>
</dbReference>
<evidence type="ECO:0000256" key="5">
    <source>
        <dbReference type="ARBA" id="ARBA00023040"/>
    </source>
</evidence>
<dbReference type="PROSITE" id="PS51034">
    <property type="entry name" value="ZP_2"/>
    <property type="match status" value="1"/>
</dbReference>
<evidence type="ECO:0000256" key="1">
    <source>
        <dbReference type="ARBA" id="ARBA00004651"/>
    </source>
</evidence>
<dbReference type="Gene3D" id="2.10.50.30">
    <property type="entry name" value="GPCR, family 3, nine cysteines domain"/>
    <property type="match status" value="1"/>
</dbReference>
<feature type="region of interest" description="Disordered" evidence="11">
    <location>
        <begin position="633"/>
        <end position="652"/>
    </location>
</feature>
<organism evidence="14 15">
    <name type="scientific">Pocillopora meandrina</name>
    <dbReference type="NCBI Taxonomy" id="46732"/>
    <lineage>
        <taxon>Eukaryota</taxon>
        <taxon>Metazoa</taxon>
        <taxon>Cnidaria</taxon>
        <taxon>Anthozoa</taxon>
        <taxon>Hexacorallia</taxon>
        <taxon>Scleractinia</taxon>
        <taxon>Astrocoeniina</taxon>
        <taxon>Pocilloporidae</taxon>
        <taxon>Pocillopora</taxon>
    </lineage>
</organism>
<dbReference type="Gene3D" id="2.60.40.3210">
    <property type="entry name" value="Zona pellucida, ZP-N domain"/>
    <property type="match status" value="1"/>
</dbReference>
<dbReference type="InterPro" id="IPR050726">
    <property type="entry name" value="mGluR"/>
</dbReference>
<dbReference type="InterPro" id="IPR055356">
    <property type="entry name" value="ZP-N"/>
</dbReference>
<dbReference type="InterPro" id="IPR028082">
    <property type="entry name" value="Peripla_BP_I"/>
</dbReference>
<evidence type="ECO:0000313" key="15">
    <source>
        <dbReference type="Proteomes" id="UP001159428"/>
    </source>
</evidence>
<dbReference type="InterPro" id="IPR001507">
    <property type="entry name" value="ZP_dom"/>
</dbReference>
<proteinExistence type="predicted"/>
<dbReference type="InterPro" id="IPR042235">
    <property type="entry name" value="ZP-C_dom"/>
</dbReference>
<evidence type="ECO:0000256" key="4">
    <source>
        <dbReference type="ARBA" id="ARBA00022989"/>
    </source>
</evidence>
<dbReference type="PANTHER" id="PTHR24060">
    <property type="entry name" value="METABOTROPIC GLUTAMATE RECEPTOR"/>
    <property type="match status" value="1"/>
</dbReference>
<evidence type="ECO:0000256" key="7">
    <source>
        <dbReference type="ARBA" id="ARBA00023157"/>
    </source>
</evidence>
<accession>A0AAU9XNY1</accession>
<evidence type="ECO:0000256" key="10">
    <source>
        <dbReference type="ARBA" id="ARBA00023224"/>
    </source>
</evidence>
<evidence type="ECO:0000256" key="2">
    <source>
        <dbReference type="ARBA" id="ARBA00022475"/>
    </source>
</evidence>
<keyword evidence="4 12" id="KW-1133">Transmembrane helix</keyword>
<dbReference type="SUPFAM" id="SSF53822">
    <property type="entry name" value="Periplasmic binding protein-like I"/>
    <property type="match status" value="1"/>
</dbReference>
<keyword evidence="2" id="KW-1003">Cell membrane</keyword>
<evidence type="ECO:0000313" key="14">
    <source>
        <dbReference type="EMBL" id="CAH3153597.1"/>
    </source>
</evidence>
<dbReference type="Pfam" id="PF01094">
    <property type="entry name" value="ANF_receptor"/>
    <property type="match status" value="1"/>
</dbReference>
<sequence length="1005" mass="112173">MVVVADIQQLQMDGDVIFGGLFPVHKRSTVTENKCGEIDPQPGFQYLAAMLFALRKINHDTELLQNITIGAKIFDTCRSQTIAADRAKDIIKYTLLDEPTPLVGVIGPFKSDVSIAVANLLRVFEIPQISYGSSSVELSDKELYRNFFRTVPPDSFQAQALADVLRHYGWTYVHTINSHGNYGRKGMNIFHRVARQSGICTAEVESLPSFPTKANYMSAVRKISRHKTGHAHVIVLFTTQTDSAGLLRAAKESGVQGLTWLGSSGWSNRIDVTEGNEEIANGSLTVGHGDGIVNEFLDFLINLNNTLGGTTSPKANNSWFEEVVKSVLNCETRNSAAHSLTPCKSNLSLPRDIELAPVRVVVNAVYAMAHALDDMQRDLCPEQTGICQPMRERLKKRSLMDYLKNVTFPDSSFNMSLKFNENQEMDGIYSVLNFQQRRDGSWKFVRVGAWNYLVNSTKDIKGELRIDDALISWGNAVTRPPYSYCSDSCTLKQITKPKALNPKCCWNCISCEVNEAIINNTCKACDLGYKPDSSLQRCVKLELSHLQWNDPISTSLSECFGALVALNSDMKRVLLLLIFAVNNVAVTSYIFETPEVARQVYSQSTLILMNNQDIGTDAVRDERADPLGDRAEFLFDGPSGEGPSEASGGKKDEAPVIVTCGQNEMSISIPKSVLNGLDVEHIRLTNESCGATENPARDRYILETDLTACGTTKSHIEDFVTYMNTVEEIPVEDDQIITRVREVEIPFTCAYSDTGVVSAVGLQVESKKIVFSEKGLGEFVLEMNIFPDDSYERQYTKRDFPVTVPLRKILYVQVSVDTEDSRLAILAETCFATPDANPNKPGLKYVFIKDGCSEDDTLERRQSNDKRRERFSLEAFKFLGNNPFVYMHCKVKVCDADDPNSRCAQGCLRNSRRRRSLYTQETNDEEYLLAQGPFMRGAEKSDETESQVDIELHEIENSSQFTPLVAAMAVFAAVCVMGVSYFAWNLKRKRGVVRSYQLLSTTPDE</sequence>
<keyword evidence="9" id="KW-0325">Glycoprotein</keyword>
<keyword evidence="7" id="KW-1015">Disulfide bond</keyword>
<evidence type="ECO:0000259" key="13">
    <source>
        <dbReference type="PROSITE" id="PS51034"/>
    </source>
</evidence>
<keyword evidence="6 12" id="KW-0472">Membrane</keyword>